<dbReference type="KEGG" id="aagg:ETAA8_28530"/>
<evidence type="ECO:0000313" key="2">
    <source>
        <dbReference type="Proteomes" id="UP000315017"/>
    </source>
</evidence>
<sequence>MTIKQKPSKAYKRNLKKLWNKRPPDEPEPVFSDEDTTITIYEVVIPQTGKILRRMLEKRSALVSCNACNSLNFFAEPNKVAIIREREAVLCSVRKSPDVERAEAEAFLASLDSAVAKVEAAFKGRKVGAR</sequence>
<accession>A0A517YBY6</accession>
<dbReference type="RefSeq" id="WP_145088913.1">
    <property type="nucleotide sequence ID" value="NZ_CP036274.1"/>
</dbReference>
<protein>
    <submittedName>
        <fullName evidence="1">Uncharacterized protein</fullName>
    </submittedName>
</protein>
<gene>
    <name evidence="1" type="ORF">ETAA8_28530</name>
</gene>
<dbReference type="EMBL" id="CP036274">
    <property type="protein sequence ID" value="QDU27763.1"/>
    <property type="molecule type" value="Genomic_DNA"/>
</dbReference>
<keyword evidence="2" id="KW-1185">Reference proteome</keyword>
<proteinExistence type="predicted"/>
<evidence type="ECO:0000313" key="1">
    <source>
        <dbReference type="EMBL" id="QDU27763.1"/>
    </source>
</evidence>
<dbReference type="Proteomes" id="UP000315017">
    <property type="component" value="Chromosome"/>
</dbReference>
<organism evidence="1 2">
    <name type="scientific">Anatilimnocola aggregata</name>
    <dbReference type="NCBI Taxonomy" id="2528021"/>
    <lineage>
        <taxon>Bacteria</taxon>
        <taxon>Pseudomonadati</taxon>
        <taxon>Planctomycetota</taxon>
        <taxon>Planctomycetia</taxon>
        <taxon>Pirellulales</taxon>
        <taxon>Pirellulaceae</taxon>
        <taxon>Anatilimnocola</taxon>
    </lineage>
</organism>
<name>A0A517YBY6_9BACT</name>
<reference evidence="1 2" key="1">
    <citation type="submission" date="2019-02" db="EMBL/GenBank/DDBJ databases">
        <title>Deep-cultivation of Planctomycetes and their phenomic and genomic characterization uncovers novel biology.</title>
        <authorList>
            <person name="Wiegand S."/>
            <person name="Jogler M."/>
            <person name="Boedeker C."/>
            <person name="Pinto D."/>
            <person name="Vollmers J."/>
            <person name="Rivas-Marin E."/>
            <person name="Kohn T."/>
            <person name="Peeters S.H."/>
            <person name="Heuer A."/>
            <person name="Rast P."/>
            <person name="Oberbeckmann S."/>
            <person name="Bunk B."/>
            <person name="Jeske O."/>
            <person name="Meyerdierks A."/>
            <person name="Storesund J.E."/>
            <person name="Kallscheuer N."/>
            <person name="Luecker S."/>
            <person name="Lage O.M."/>
            <person name="Pohl T."/>
            <person name="Merkel B.J."/>
            <person name="Hornburger P."/>
            <person name="Mueller R.-W."/>
            <person name="Bruemmer F."/>
            <person name="Labrenz M."/>
            <person name="Spormann A.M."/>
            <person name="Op den Camp H."/>
            <person name="Overmann J."/>
            <person name="Amann R."/>
            <person name="Jetten M.S.M."/>
            <person name="Mascher T."/>
            <person name="Medema M.H."/>
            <person name="Devos D.P."/>
            <person name="Kaster A.-K."/>
            <person name="Ovreas L."/>
            <person name="Rohde M."/>
            <person name="Galperin M.Y."/>
            <person name="Jogler C."/>
        </authorList>
    </citation>
    <scope>NUCLEOTIDE SEQUENCE [LARGE SCALE GENOMIC DNA]</scope>
    <source>
        <strain evidence="1 2">ETA_A8</strain>
    </source>
</reference>
<dbReference type="AlphaFoldDB" id="A0A517YBY6"/>